<reference evidence="3 4" key="1">
    <citation type="submission" date="2013-11" db="EMBL/GenBank/DDBJ databases">
        <title>Draft genome of the bovine lungworm Dictyocaulus viviparus.</title>
        <authorList>
            <person name="Mitreva M."/>
        </authorList>
    </citation>
    <scope>NUCLEOTIDE SEQUENCE [LARGE SCALE GENOMIC DNA]</scope>
    <source>
        <strain evidence="3 4">HannoverDv2000</strain>
    </source>
</reference>
<organism evidence="3 4">
    <name type="scientific">Dictyocaulus viviparus</name>
    <name type="common">Bovine lungworm</name>
    <dbReference type="NCBI Taxonomy" id="29172"/>
    <lineage>
        <taxon>Eukaryota</taxon>
        <taxon>Metazoa</taxon>
        <taxon>Ecdysozoa</taxon>
        <taxon>Nematoda</taxon>
        <taxon>Chromadorea</taxon>
        <taxon>Rhabditida</taxon>
        <taxon>Rhabditina</taxon>
        <taxon>Rhabditomorpha</taxon>
        <taxon>Strongyloidea</taxon>
        <taxon>Metastrongylidae</taxon>
        <taxon>Dictyocaulus</taxon>
    </lineage>
</organism>
<evidence type="ECO:0000256" key="2">
    <source>
        <dbReference type="SAM" id="SignalP"/>
    </source>
</evidence>
<accession>A0A0D8Y5W5</accession>
<keyword evidence="4" id="KW-1185">Reference proteome</keyword>
<proteinExistence type="predicted"/>
<feature type="region of interest" description="Disordered" evidence="1">
    <location>
        <begin position="147"/>
        <end position="183"/>
    </location>
</feature>
<protein>
    <submittedName>
        <fullName evidence="3">Uncharacterized protein</fullName>
    </submittedName>
</protein>
<reference evidence="4" key="2">
    <citation type="journal article" date="2016" name="Sci. Rep.">
        <title>Dictyocaulus viviparus genome, variome and transcriptome elucidate lungworm biology and support future intervention.</title>
        <authorList>
            <person name="McNulty S.N."/>
            <person name="Strube C."/>
            <person name="Rosa B.A."/>
            <person name="Martin J.C."/>
            <person name="Tyagi R."/>
            <person name="Choi Y.J."/>
            <person name="Wang Q."/>
            <person name="Hallsworth Pepin K."/>
            <person name="Zhang X."/>
            <person name="Ozersky P."/>
            <person name="Wilson R.K."/>
            <person name="Sternberg P.W."/>
            <person name="Gasser R.B."/>
            <person name="Mitreva M."/>
        </authorList>
    </citation>
    <scope>NUCLEOTIDE SEQUENCE [LARGE SCALE GENOMIC DNA]</scope>
    <source>
        <strain evidence="4">HannoverDv2000</strain>
    </source>
</reference>
<sequence>MFLIVLFTVQIILLIGTSTIASATCRKNTDTEESDDSDSPSSSKSYSNSSESKNKPLLYLPLRHVSDMAEDNPHIQFVLGYNKGSLEDFLRNINAVVVSSNLWLWEGKKRILASSAAWKDIAKRVTTLKTEGFDVVAGSDEAKKRRKLMLSQESTKPALLDQIEPKKEKKKKKKSKSNSDGED</sequence>
<feature type="compositionally biased region" description="Low complexity" evidence="1">
    <location>
        <begin position="39"/>
        <end position="51"/>
    </location>
</feature>
<feature type="region of interest" description="Disordered" evidence="1">
    <location>
        <begin position="27"/>
        <end position="53"/>
    </location>
</feature>
<dbReference type="EMBL" id="KN716170">
    <property type="protein sequence ID" value="KJH52135.1"/>
    <property type="molecule type" value="Genomic_DNA"/>
</dbReference>
<feature type="chain" id="PRO_5002336410" evidence="2">
    <location>
        <begin position="24"/>
        <end position="183"/>
    </location>
</feature>
<evidence type="ECO:0000256" key="1">
    <source>
        <dbReference type="SAM" id="MobiDB-lite"/>
    </source>
</evidence>
<dbReference type="OrthoDB" id="5867409at2759"/>
<dbReference type="AlphaFoldDB" id="A0A0D8Y5W5"/>
<evidence type="ECO:0000313" key="4">
    <source>
        <dbReference type="Proteomes" id="UP000053766"/>
    </source>
</evidence>
<feature type="signal peptide" evidence="2">
    <location>
        <begin position="1"/>
        <end position="23"/>
    </location>
</feature>
<keyword evidence="2" id="KW-0732">Signal</keyword>
<name>A0A0D8Y5W5_DICVI</name>
<gene>
    <name evidence="3" type="ORF">DICVIV_01721</name>
</gene>
<evidence type="ECO:0000313" key="3">
    <source>
        <dbReference type="EMBL" id="KJH52135.1"/>
    </source>
</evidence>
<dbReference type="Proteomes" id="UP000053766">
    <property type="component" value="Unassembled WGS sequence"/>
</dbReference>